<evidence type="ECO:0000256" key="3">
    <source>
        <dbReference type="SAM" id="MobiDB-lite"/>
    </source>
</evidence>
<feature type="compositionally biased region" description="Basic and acidic residues" evidence="3">
    <location>
        <begin position="698"/>
        <end position="748"/>
    </location>
</feature>
<dbReference type="EMBL" id="BRXW01000226">
    <property type="protein sequence ID" value="GMI15235.1"/>
    <property type="molecule type" value="Genomic_DNA"/>
</dbReference>
<dbReference type="SUPFAM" id="SSF47473">
    <property type="entry name" value="EF-hand"/>
    <property type="match status" value="1"/>
</dbReference>
<feature type="compositionally biased region" description="Basic and acidic residues" evidence="3">
    <location>
        <begin position="662"/>
        <end position="691"/>
    </location>
</feature>
<evidence type="ECO:0000313" key="5">
    <source>
        <dbReference type="EMBL" id="GMI15235.1"/>
    </source>
</evidence>
<keyword evidence="6" id="KW-1185">Reference proteome</keyword>
<dbReference type="OrthoDB" id="193938at2759"/>
<proteinExistence type="predicted"/>
<feature type="region of interest" description="Disordered" evidence="3">
    <location>
        <begin position="272"/>
        <end position="307"/>
    </location>
</feature>
<feature type="compositionally biased region" description="Basic and acidic residues" evidence="3">
    <location>
        <begin position="758"/>
        <end position="773"/>
    </location>
</feature>
<dbReference type="InterPro" id="IPR018247">
    <property type="entry name" value="EF_Hand_1_Ca_BS"/>
</dbReference>
<dbReference type="Gene3D" id="1.10.238.10">
    <property type="entry name" value="EF-hand"/>
    <property type="match status" value="1"/>
</dbReference>
<evidence type="ECO:0000256" key="2">
    <source>
        <dbReference type="SAM" id="Coils"/>
    </source>
</evidence>
<organism evidence="5 6">
    <name type="scientific">Triparma laevis f. longispina</name>
    <dbReference type="NCBI Taxonomy" id="1714387"/>
    <lineage>
        <taxon>Eukaryota</taxon>
        <taxon>Sar</taxon>
        <taxon>Stramenopiles</taxon>
        <taxon>Ochrophyta</taxon>
        <taxon>Bolidophyceae</taxon>
        <taxon>Parmales</taxon>
        <taxon>Triparmaceae</taxon>
        <taxon>Triparma</taxon>
    </lineage>
</organism>
<evidence type="ECO:0000259" key="4">
    <source>
        <dbReference type="PROSITE" id="PS50222"/>
    </source>
</evidence>
<dbReference type="GO" id="GO:0005509">
    <property type="term" value="F:calcium ion binding"/>
    <property type="evidence" value="ECO:0007669"/>
    <property type="project" value="InterPro"/>
</dbReference>
<feature type="compositionally biased region" description="Basic and acidic residues" evidence="3">
    <location>
        <begin position="297"/>
        <end position="307"/>
    </location>
</feature>
<feature type="domain" description="EF-hand" evidence="4">
    <location>
        <begin position="22"/>
        <end position="57"/>
    </location>
</feature>
<accession>A0A9W7FNH6</accession>
<dbReference type="InterPro" id="IPR002048">
    <property type="entry name" value="EF_hand_dom"/>
</dbReference>
<evidence type="ECO:0000313" key="6">
    <source>
        <dbReference type="Proteomes" id="UP001165122"/>
    </source>
</evidence>
<comment type="caution">
    <text evidence="5">The sequence shown here is derived from an EMBL/GenBank/DDBJ whole genome shotgun (WGS) entry which is preliminary data.</text>
</comment>
<dbReference type="AlphaFoldDB" id="A0A9W7FNH6"/>
<dbReference type="SMART" id="SM00054">
    <property type="entry name" value="EFh"/>
    <property type="match status" value="1"/>
</dbReference>
<evidence type="ECO:0000256" key="1">
    <source>
        <dbReference type="ARBA" id="ARBA00022837"/>
    </source>
</evidence>
<reference evidence="6" key="1">
    <citation type="journal article" date="2023" name="Commun. Biol.">
        <title>Genome analysis of Parmales, the sister group of diatoms, reveals the evolutionary specialization of diatoms from phago-mixotrophs to photoautotrophs.</title>
        <authorList>
            <person name="Ban H."/>
            <person name="Sato S."/>
            <person name="Yoshikawa S."/>
            <person name="Yamada K."/>
            <person name="Nakamura Y."/>
            <person name="Ichinomiya M."/>
            <person name="Sato N."/>
            <person name="Blanc-Mathieu R."/>
            <person name="Endo H."/>
            <person name="Kuwata A."/>
            <person name="Ogata H."/>
        </authorList>
    </citation>
    <scope>NUCLEOTIDE SEQUENCE [LARGE SCALE GENOMIC DNA]</scope>
    <source>
        <strain evidence="6">NIES 3700</strain>
    </source>
</reference>
<gene>
    <name evidence="5" type="ORF">TrLO_g9856</name>
</gene>
<keyword evidence="2" id="KW-0175">Coiled coil</keyword>
<keyword evidence="1" id="KW-0106">Calcium</keyword>
<dbReference type="PROSITE" id="PS50222">
    <property type="entry name" value="EF_HAND_2"/>
    <property type="match status" value="1"/>
</dbReference>
<dbReference type="Proteomes" id="UP001165122">
    <property type="component" value="Unassembled WGS sequence"/>
</dbReference>
<dbReference type="Pfam" id="PF13202">
    <property type="entry name" value="EF-hand_5"/>
    <property type="match status" value="1"/>
</dbReference>
<name>A0A9W7FNH6_9STRA</name>
<feature type="compositionally biased region" description="Basic and acidic residues" evidence="3">
    <location>
        <begin position="272"/>
        <end position="290"/>
    </location>
</feature>
<feature type="coiled-coil region" evidence="2">
    <location>
        <begin position="438"/>
        <end position="515"/>
    </location>
</feature>
<dbReference type="InterPro" id="IPR011992">
    <property type="entry name" value="EF-hand-dom_pair"/>
</dbReference>
<protein>
    <recommendedName>
        <fullName evidence="4">EF-hand domain-containing protein</fullName>
    </recommendedName>
</protein>
<feature type="region of interest" description="Disordered" evidence="3">
    <location>
        <begin position="647"/>
        <end position="774"/>
    </location>
</feature>
<sequence>MNSKDAAKAQADVFAKLDADGDGTFEVEDMMAAMDKDGDGKLDESELQVFVDQLQQQMDFNNQLLGEMGKLEDAQLDAQANLKDKKKALVQALEVAESAKTEASEWRRKFEVANEVAKTNGEKLKEERVEMGGLKRELEEAEKAEEDQEKIIEAQKIKEEAATKEIEQLKAALEQEKSNALQALQDRDEKISTLENVNAGLVQEADELRLKNANLEGETEKLRAETLEDEEEISKMSDQLATEKAGFEECLAREKALEEELAKMEQALMNCESERDENASRAENNEREITDLEDELKEAQGGEREAEERVASLKRQLDKELLKIPKLEEELENSQAKNESYAKARVQTKLQNEKQLATAQEKNAKVVEEMRMLAQEHSLEIQKRSIELKELKSGYESKIDGLDSEMSGLHDLLSKNNLANQEMLALFANERATYDATIRGLNDTIGEKEDEIAHLNADNERVLESAASSIKDLKKEKLRNTRMSLTVVEQLQTQLKVVQVEHKKQKEDLNEMSSQFVTFATFVRGLEAKTAEPIEGWYQEVVKSFEMLVEQNSAVKAALEEVKDTQKKQNLGKLDEQAKTLQMEEEISRLEFDIQSAEDEKAQKDAEMAEMVKAQKDKLDAIKRESDEAKETMEQYKKKLATLEAMNGELQGKMSSNGEALAKAHSDAGEKTKQAEARCSELEQQIKKLQRDLAAMGEKADNHSKGKDEQEREMRRKQKEVEESEKTWAGKLDDEKKKLEAANKKIADSSKIQQKQKVQVDEMKKGWDREKKKNANFAEEIEQLKSELNGVQG</sequence>
<dbReference type="PROSITE" id="PS00018">
    <property type="entry name" value="EF_HAND_1"/>
    <property type="match status" value="1"/>
</dbReference>